<accession>A0ABM8GQN2</accession>
<organism evidence="1 2">
    <name type="scientific">Frondihabitans sucicola</name>
    <dbReference type="NCBI Taxonomy" id="1268041"/>
    <lineage>
        <taxon>Bacteria</taxon>
        <taxon>Bacillati</taxon>
        <taxon>Actinomycetota</taxon>
        <taxon>Actinomycetes</taxon>
        <taxon>Micrococcales</taxon>
        <taxon>Microbacteriaceae</taxon>
        <taxon>Frondihabitans</taxon>
    </lineage>
</organism>
<protein>
    <recommendedName>
        <fullName evidence="3">Aminoglycoside phosphotransferase domain-containing protein</fullName>
    </recommendedName>
</protein>
<evidence type="ECO:0000313" key="1">
    <source>
        <dbReference type="EMBL" id="BDZ50581.1"/>
    </source>
</evidence>
<dbReference type="Gene3D" id="3.30.200.20">
    <property type="entry name" value="Phosphorylase Kinase, domain 1"/>
    <property type="match status" value="1"/>
</dbReference>
<name>A0ABM8GQN2_9MICO</name>
<gene>
    <name evidence="1" type="ORF">GCM10025867_28220</name>
</gene>
<proteinExistence type="predicted"/>
<dbReference type="RefSeq" id="WP_286343564.1">
    <property type="nucleotide sequence ID" value="NZ_AP027732.1"/>
</dbReference>
<dbReference type="EMBL" id="AP027732">
    <property type="protein sequence ID" value="BDZ50581.1"/>
    <property type="molecule type" value="Genomic_DNA"/>
</dbReference>
<sequence length="76" mass="8506">MMHDDQLPVDADVAAGLLATQFPEWRDELVEPVHSTGTENAIFRVGENLTARFPCTTPILRQCSTPSARRPRPWTS</sequence>
<dbReference type="Proteomes" id="UP001321486">
    <property type="component" value="Chromosome"/>
</dbReference>
<reference evidence="2" key="1">
    <citation type="journal article" date="2019" name="Int. J. Syst. Evol. Microbiol.">
        <title>The Global Catalogue of Microorganisms (GCM) 10K type strain sequencing project: providing services to taxonomists for standard genome sequencing and annotation.</title>
        <authorList>
            <consortium name="The Broad Institute Genomics Platform"/>
            <consortium name="The Broad Institute Genome Sequencing Center for Infectious Disease"/>
            <person name="Wu L."/>
            <person name="Ma J."/>
        </authorList>
    </citation>
    <scope>NUCLEOTIDE SEQUENCE [LARGE SCALE GENOMIC DNA]</scope>
    <source>
        <strain evidence="2">NBRC 108728</strain>
    </source>
</reference>
<keyword evidence="2" id="KW-1185">Reference proteome</keyword>
<evidence type="ECO:0000313" key="2">
    <source>
        <dbReference type="Proteomes" id="UP001321486"/>
    </source>
</evidence>
<evidence type="ECO:0008006" key="3">
    <source>
        <dbReference type="Google" id="ProtNLM"/>
    </source>
</evidence>